<dbReference type="InterPro" id="IPR000537">
    <property type="entry name" value="UbiA_prenyltransferase"/>
</dbReference>
<dbReference type="CDD" id="cd13963">
    <property type="entry name" value="PT_UbiA_2"/>
    <property type="match status" value="1"/>
</dbReference>
<dbReference type="Pfam" id="PF12710">
    <property type="entry name" value="HAD"/>
    <property type="match status" value="1"/>
</dbReference>
<feature type="transmembrane region" description="Helical" evidence="6">
    <location>
        <begin position="462"/>
        <end position="478"/>
    </location>
</feature>
<evidence type="ECO:0000256" key="5">
    <source>
        <dbReference type="ARBA" id="ARBA00023136"/>
    </source>
</evidence>
<name>A0A1M3L711_9BACT</name>
<comment type="subcellular location">
    <subcellularLocation>
        <location evidence="1">Membrane</location>
        <topology evidence="1">Multi-pass membrane protein</topology>
    </subcellularLocation>
</comment>
<dbReference type="NCBIfam" id="NF006088">
    <property type="entry name" value="PRK08238.1"/>
    <property type="match status" value="1"/>
</dbReference>
<feature type="transmembrane region" description="Helical" evidence="6">
    <location>
        <begin position="263"/>
        <end position="287"/>
    </location>
</feature>
<keyword evidence="5 6" id="KW-0472">Membrane</keyword>
<dbReference type="EMBL" id="MKVH01000002">
    <property type="protein sequence ID" value="OJX61360.1"/>
    <property type="molecule type" value="Genomic_DNA"/>
</dbReference>
<dbReference type="InterPro" id="IPR039653">
    <property type="entry name" value="Prenyltransferase"/>
</dbReference>
<dbReference type="AlphaFoldDB" id="A0A1M3L711"/>
<feature type="transmembrane region" description="Helical" evidence="6">
    <location>
        <begin position="424"/>
        <end position="442"/>
    </location>
</feature>
<sequence>METSGIAPQSLYVDLDGTLVRTDTLWESLVLLSGRAPFKALSALTAIGSGRSAFKRRVADGISIDPASLPYDETLLVYLRAEHERGRRIVLATAAHETIARSVADHLGMFDDVLATDARGNNKGEAKAERIREHAAGRSWAYAGDHAVDLSIWKQADAAVVVTHDRNLVEQAARHTTIERTFMKQSWTLADLLRQWRVHQWVKNILLFGPLFLAHRITDPDALLNVVLAVVVFNVVASAVYVVNDLMDLASDRRHPTKRHRPLASGVLPIPVALASVPVLLAVGTVITTVLLPWSFALWVAGYAVITTLYTFVLKRVAIVDVLTLSGLYTLRILAGGAAAGVSVSPWLLMFSMFLFTSLAFLKRYTELVDTADREGTTVAGRGYVPADADFVRSIGPGVGLIAVLVFTLYLNSRDVQILYLHPLRLWLLVPCLLYWISRLWFIAHRREMHDDPILFAVRDPISYLVGVVALVIIVMASV</sequence>
<proteinExistence type="predicted"/>
<keyword evidence="3 6" id="KW-0812">Transmembrane</keyword>
<organism evidence="7 8">
    <name type="scientific">Candidatus Kapaibacterium thiocyanatum</name>
    <dbReference type="NCBI Taxonomy" id="1895771"/>
    <lineage>
        <taxon>Bacteria</taxon>
        <taxon>Pseudomonadati</taxon>
        <taxon>Candidatus Kapaibacteriota</taxon>
        <taxon>Candidatus Kapaibacteriia</taxon>
        <taxon>Candidatus Kapaibacteriales</taxon>
        <taxon>Candidatus Kapaibacteriaceae</taxon>
        <taxon>Candidatus Kapaibacterium</taxon>
    </lineage>
</organism>
<protein>
    <recommendedName>
        <fullName evidence="9">Prenyltransferase</fullName>
    </recommendedName>
</protein>
<evidence type="ECO:0000256" key="6">
    <source>
        <dbReference type="SAM" id="Phobius"/>
    </source>
</evidence>
<dbReference type="Gene3D" id="3.40.50.1000">
    <property type="entry name" value="HAD superfamily/HAD-like"/>
    <property type="match status" value="1"/>
</dbReference>
<dbReference type="PANTHER" id="PTHR11048">
    <property type="entry name" value="PRENYLTRANSFERASES"/>
    <property type="match status" value="1"/>
</dbReference>
<feature type="transmembrane region" description="Helical" evidence="6">
    <location>
        <begin position="223"/>
        <end position="243"/>
    </location>
</feature>
<evidence type="ECO:0000256" key="2">
    <source>
        <dbReference type="ARBA" id="ARBA00022475"/>
    </source>
</evidence>
<dbReference type="InterPro" id="IPR036412">
    <property type="entry name" value="HAD-like_sf"/>
</dbReference>
<dbReference type="STRING" id="1895771.BGO89_00855"/>
<evidence type="ECO:0000256" key="3">
    <source>
        <dbReference type="ARBA" id="ARBA00022692"/>
    </source>
</evidence>
<keyword evidence="2" id="KW-1003">Cell membrane</keyword>
<dbReference type="Pfam" id="PF01040">
    <property type="entry name" value="UbiA"/>
    <property type="match status" value="1"/>
</dbReference>
<evidence type="ECO:0000313" key="8">
    <source>
        <dbReference type="Proteomes" id="UP000184233"/>
    </source>
</evidence>
<feature type="transmembrane region" description="Helical" evidence="6">
    <location>
        <begin position="391"/>
        <end position="412"/>
    </location>
</feature>
<accession>A0A1M3L711</accession>
<comment type="caution">
    <text evidence="7">The sequence shown here is derived from an EMBL/GenBank/DDBJ whole genome shotgun (WGS) entry which is preliminary data.</text>
</comment>
<reference evidence="7 8" key="1">
    <citation type="submission" date="2016-09" db="EMBL/GenBank/DDBJ databases">
        <title>Genome-resolved meta-omics ties microbial dynamics to process performance in biotechnology for thiocyanate degradation.</title>
        <authorList>
            <person name="Kantor R.S."/>
            <person name="Huddy R.J."/>
            <person name="Iyer R."/>
            <person name="Thomas B.C."/>
            <person name="Brown C.T."/>
            <person name="Anantharaman K."/>
            <person name="Tringe S."/>
            <person name="Hettich R.L."/>
            <person name="Harrison S.T."/>
            <person name="Banfield J.F."/>
        </authorList>
    </citation>
    <scope>NUCLEOTIDE SEQUENCE [LARGE SCALE GENOMIC DNA]</scope>
    <source>
        <strain evidence="7">59-99</strain>
    </source>
</reference>
<dbReference type="PANTHER" id="PTHR11048:SF5">
    <property type="entry name" value="DECAPRENYL-PHOSPHATE PHOSPHORIBOSYLTRANSFERASE"/>
    <property type="match status" value="1"/>
</dbReference>
<feature type="transmembrane region" description="Helical" evidence="6">
    <location>
        <begin position="293"/>
        <end position="313"/>
    </location>
</feature>
<dbReference type="InterPro" id="IPR044878">
    <property type="entry name" value="UbiA_sf"/>
</dbReference>
<keyword evidence="4 6" id="KW-1133">Transmembrane helix</keyword>
<dbReference type="Proteomes" id="UP000184233">
    <property type="component" value="Unassembled WGS sequence"/>
</dbReference>
<evidence type="ECO:0008006" key="9">
    <source>
        <dbReference type="Google" id="ProtNLM"/>
    </source>
</evidence>
<feature type="transmembrane region" description="Helical" evidence="6">
    <location>
        <begin position="333"/>
        <end position="356"/>
    </location>
</feature>
<dbReference type="GO" id="GO:0005886">
    <property type="term" value="C:plasma membrane"/>
    <property type="evidence" value="ECO:0007669"/>
    <property type="project" value="TreeGrafter"/>
</dbReference>
<dbReference type="Gene3D" id="1.10.357.140">
    <property type="entry name" value="UbiA prenyltransferase"/>
    <property type="match status" value="1"/>
</dbReference>
<dbReference type="SUPFAM" id="SSF56784">
    <property type="entry name" value="HAD-like"/>
    <property type="match status" value="1"/>
</dbReference>
<evidence type="ECO:0000256" key="1">
    <source>
        <dbReference type="ARBA" id="ARBA00004141"/>
    </source>
</evidence>
<gene>
    <name evidence="7" type="ORF">BGO89_00855</name>
</gene>
<evidence type="ECO:0000256" key="4">
    <source>
        <dbReference type="ARBA" id="ARBA00022989"/>
    </source>
</evidence>
<dbReference type="GO" id="GO:0016765">
    <property type="term" value="F:transferase activity, transferring alkyl or aryl (other than methyl) groups"/>
    <property type="evidence" value="ECO:0007669"/>
    <property type="project" value="InterPro"/>
</dbReference>
<evidence type="ECO:0000313" key="7">
    <source>
        <dbReference type="EMBL" id="OJX61360.1"/>
    </source>
</evidence>
<dbReference type="InterPro" id="IPR023214">
    <property type="entry name" value="HAD_sf"/>
</dbReference>
<dbReference type="GO" id="GO:0009247">
    <property type="term" value="P:glycolipid biosynthetic process"/>
    <property type="evidence" value="ECO:0007669"/>
    <property type="project" value="TreeGrafter"/>
</dbReference>